<dbReference type="EMBL" id="AVOT02005213">
    <property type="protein sequence ID" value="MBW0478499.1"/>
    <property type="molecule type" value="Genomic_DNA"/>
</dbReference>
<proteinExistence type="predicted"/>
<comment type="caution">
    <text evidence="2">The sequence shown here is derived from an EMBL/GenBank/DDBJ whole genome shotgun (WGS) entry which is preliminary data.</text>
</comment>
<feature type="signal peptide" evidence="1">
    <location>
        <begin position="1"/>
        <end position="25"/>
    </location>
</feature>
<evidence type="ECO:0000313" key="3">
    <source>
        <dbReference type="Proteomes" id="UP000765509"/>
    </source>
</evidence>
<keyword evidence="1" id="KW-0732">Signal</keyword>
<accession>A0A9Q3C4V7</accession>
<dbReference type="AlphaFoldDB" id="A0A9Q3C4V7"/>
<sequence length="105" mass="11970">MPFIRFIAYLSLALTTHWKIVQVAGSPIGSNSLAKYSVSGECPCMTCLRHQEEHARRGGRYDIDMAHHMPLEPQYKYESYKKYTLEGVNNCVSPEVSRSPIFSRS</sequence>
<name>A0A9Q3C4V7_9BASI</name>
<evidence type="ECO:0008006" key="4">
    <source>
        <dbReference type="Google" id="ProtNLM"/>
    </source>
</evidence>
<feature type="chain" id="PRO_5040335992" description="Secreted protein" evidence="1">
    <location>
        <begin position="26"/>
        <end position="105"/>
    </location>
</feature>
<organism evidence="2 3">
    <name type="scientific">Austropuccinia psidii MF-1</name>
    <dbReference type="NCBI Taxonomy" id="1389203"/>
    <lineage>
        <taxon>Eukaryota</taxon>
        <taxon>Fungi</taxon>
        <taxon>Dikarya</taxon>
        <taxon>Basidiomycota</taxon>
        <taxon>Pucciniomycotina</taxon>
        <taxon>Pucciniomycetes</taxon>
        <taxon>Pucciniales</taxon>
        <taxon>Sphaerophragmiaceae</taxon>
        <taxon>Austropuccinia</taxon>
    </lineage>
</organism>
<evidence type="ECO:0000256" key="1">
    <source>
        <dbReference type="SAM" id="SignalP"/>
    </source>
</evidence>
<keyword evidence="3" id="KW-1185">Reference proteome</keyword>
<dbReference type="Proteomes" id="UP000765509">
    <property type="component" value="Unassembled WGS sequence"/>
</dbReference>
<gene>
    <name evidence="2" type="ORF">O181_018214</name>
</gene>
<protein>
    <recommendedName>
        <fullName evidence="4">Secreted protein</fullName>
    </recommendedName>
</protein>
<evidence type="ECO:0000313" key="2">
    <source>
        <dbReference type="EMBL" id="MBW0478499.1"/>
    </source>
</evidence>
<reference evidence="2" key="1">
    <citation type="submission" date="2021-03" db="EMBL/GenBank/DDBJ databases">
        <title>Draft genome sequence of rust myrtle Austropuccinia psidii MF-1, a brazilian biotype.</title>
        <authorList>
            <person name="Quecine M.C."/>
            <person name="Pachon D.M.R."/>
            <person name="Bonatelli M.L."/>
            <person name="Correr F.H."/>
            <person name="Franceschini L.M."/>
            <person name="Leite T.F."/>
            <person name="Margarido G.R.A."/>
            <person name="Almeida C.A."/>
            <person name="Ferrarezi J.A."/>
            <person name="Labate C.A."/>
        </authorList>
    </citation>
    <scope>NUCLEOTIDE SEQUENCE</scope>
    <source>
        <strain evidence="2">MF-1</strain>
    </source>
</reference>